<evidence type="ECO:0000313" key="1">
    <source>
        <dbReference type="EMBL" id="HGG02315.1"/>
    </source>
</evidence>
<dbReference type="EMBL" id="DSPX01000174">
    <property type="protein sequence ID" value="HGG02315.1"/>
    <property type="molecule type" value="Genomic_DNA"/>
</dbReference>
<proteinExistence type="predicted"/>
<sequence length="86" mass="9691">MEIVSLRVPQSQGKQIQPGLGECDRETAIAGQITRRALIALPHITPEQWQPKTLPTSNPIIFQNQPNHHIFRFINTPSPSRKVKTS</sequence>
<accession>A0A7C3VUK6</accession>
<name>A0A7C3VUK6_9CYAN</name>
<reference evidence="1" key="1">
    <citation type="journal article" date="2020" name="mSystems">
        <title>Genome- and Community-Level Interaction Insights into Carbon Utilization and Element Cycling Functions of Hydrothermarchaeota in Hydrothermal Sediment.</title>
        <authorList>
            <person name="Zhou Z."/>
            <person name="Liu Y."/>
            <person name="Xu W."/>
            <person name="Pan J."/>
            <person name="Luo Z.H."/>
            <person name="Li M."/>
        </authorList>
    </citation>
    <scope>NUCLEOTIDE SEQUENCE [LARGE SCALE GENOMIC DNA]</scope>
    <source>
        <strain evidence="1">SpSt-374</strain>
    </source>
</reference>
<dbReference type="AlphaFoldDB" id="A0A7C3VUK6"/>
<protein>
    <submittedName>
        <fullName evidence="1">Uncharacterized protein</fullName>
    </submittedName>
</protein>
<comment type="caution">
    <text evidence="1">The sequence shown here is derived from an EMBL/GenBank/DDBJ whole genome shotgun (WGS) entry which is preliminary data.</text>
</comment>
<organism evidence="1">
    <name type="scientific">Planktothricoides sp. SpSt-374</name>
    <dbReference type="NCBI Taxonomy" id="2282167"/>
    <lineage>
        <taxon>Bacteria</taxon>
        <taxon>Bacillati</taxon>
        <taxon>Cyanobacteriota</taxon>
        <taxon>Cyanophyceae</taxon>
        <taxon>Oscillatoriophycideae</taxon>
        <taxon>Oscillatoriales</taxon>
        <taxon>Oscillatoriaceae</taxon>
        <taxon>Planktothricoides</taxon>
    </lineage>
</organism>
<gene>
    <name evidence="1" type="ORF">ENR15_17150</name>
</gene>